<sequence>MNYILQFVLRVLPFKLFFIKRYVDDILLCLPANELDNLLLYFNSFNHHIQFTLEKEDTLCSVPFLDTRVIRKNNILLVDWYRKPLSSGRYLNYSSYHKHAMKINLIKAMKNRVLKISDVSFLSKNLKILLHLFLENGYPETLLRKLLFNTSNIQPTIVNNNVDADNSQTIDIPNTNVAYMTLPYTSEIAPKLTRLFKPFENIKLAFRTALTVNRVFSKVKEKTPVLSKTDTVYSLPCLNCNQIYIGQTSRRLKDRITSHRSDCRLYPDRSALGEHSFNNDHRIDYNNVRVLDRESDAAKRLFLEMVHINKNPNSMNHRTDIGHLNEMFSYLLYLDNRESSHNSHSRDSELSSTL</sequence>
<protein>
    <recommendedName>
        <fullName evidence="1">Helix-turn-helix domain-containing protein</fullName>
    </recommendedName>
</protein>
<dbReference type="Proteomes" id="UP001652700">
    <property type="component" value="Unplaced"/>
</dbReference>
<dbReference type="InterPro" id="IPR058912">
    <property type="entry name" value="HTH_animal"/>
</dbReference>
<accession>A0ABM5KCR3</accession>
<dbReference type="PANTHER" id="PTHR21301:SF10">
    <property type="entry name" value="REVERSE TRANSCRIPTASE DOMAIN-CONTAINING PROTEIN"/>
    <property type="match status" value="1"/>
</dbReference>
<proteinExistence type="predicted"/>
<evidence type="ECO:0000259" key="1">
    <source>
        <dbReference type="Pfam" id="PF26215"/>
    </source>
</evidence>
<evidence type="ECO:0000313" key="3">
    <source>
        <dbReference type="Proteomes" id="UP001652700"/>
    </source>
</evidence>
<dbReference type="RefSeq" id="XP_050507983.1">
    <property type="nucleotide sequence ID" value="XM_050652026.1"/>
</dbReference>
<feature type="domain" description="Helix-turn-helix" evidence="1">
    <location>
        <begin position="89"/>
        <end position="145"/>
    </location>
</feature>
<dbReference type="Pfam" id="PF26215">
    <property type="entry name" value="HTH_animal"/>
    <property type="match status" value="1"/>
</dbReference>
<dbReference type="GeneID" id="126885455"/>
<reference evidence="2" key="1">
    <citation type="submission" date="2025-05" db="UniProtKB">
        <authorList>
            <consortium name="EnsemblMetazoa"/>
        </authorList>
    </citation>
    <scope>IDENTIFICATION</scope>
</reference>
<evidence type="ECO:0000313" key="2">
    <source>
        <dbReference type="EnsemblMetazoa" id="XP_050507983.1"/>
    </source>
</evidence>
<keyword evidence="3" id="KW-1185">Reference proteome</keyword>
<dbReference type="PANTHER" id="PTHR21301">
    <property type="entry name" value="REVERSE TRANSCRIPTASE"/>
    <property type="match status" value="1"/>
</dbReference>
<name>A0ABM5KCR3_DIAVI</name>
<dbReference type="CDD" id="cd10442">
    <property type="entry name" value="GIY-YIG_PLEs"/>
    <property type="match status" value="1"/>
</dbReference>
<dbReference type="EnsemblMetazoa" id="XM_050652026.1">
    <property type="protein sequence ID" value="XP_050507983.1"/>
    <property type="gene ID" value="LOC126885455"/>
</dbReference>
<organism evidence="2 3">
    <name type="scientific">Diabrotica virgifera virgifera</name>
    <name type="common">western corn rootworm</name>
    <dbReference type="NCBI Taxonomy" id="50390"/>
    <lineage>
        <taxon>Eukaryota</taxon>
        <taxon>Metazoa</taxon>
        <taxon>Ecdysozoa</taxon>
        <taxon>Arthropoda</taxon>
        <taxon>Hexapoda</taxon>
        <taxon>Insecta</taxon>
        <taxon>Pterygota</taxon>
        <taxon>Neoptera</taxon>
        <taxon>Endopterygota</taxon>
        <taxon>Coleoptera</taxon>
        <taxon>Polyphaga</taxon>
        <taxon>Cucujiformia</taxon>
        <taxon>Chrysomeloidea</taxon>
        <taxon>Chrysomelidae</taxon>
        <taxon>Galerucinae</taxon>
        <taxon>Diabroticina</taxon>
        <taxon>Diabroticites</taxon>
        <taxon>Diabrotica</taxon>
    </lineage>
</organism>